<reference evidence="3" key="1">
    <citation type="journal article" date="2021" name="IMA Fungus">
        <title>Genomic characterization of three marine fungi, including Emericellopsis atlantica sp. nov. with signatures of a generalist lifestyle and marine biomass degradation.</title>
        <authorList>
            <person name="Hagestad O.C."/>
            <person name="Hou L."/>
            <person name="Andersen J.H."/>
            <person name="Hansen E.H."/>
            <person name="Altermark B."/>
            <person name="Li C."/>
            <person name="Kuhnert E."/>
            <person name="Cox R.J."/>
            <person name="Crous P.W."/>
            <person name="Spatafora J.W."/>
            <person name="Lail K."/>
            <person name="Amirebrahimi M."/>
            <person name="Lipzen A."/>
            <person name="Pangilinan J."/>
            <person name="Andreopoulos W."/>
            <person name="Hayes R.D."/>
            <person name="Ng V."/>
            <person name="Grigoriev I.V."/>
            <person name="Jackson S.A."/>
            <person name="Sutton T.D.S."/>
            <person name="Dobson A.D.W."/>
            <person name="Rama T."/>
        </authorList>
    </citation>
    <scope>NUCLEOTIDE SEQUENCE</scope>
    <source>
        <strain evidence="3">TRa018bII</strain>
    </source>
</reference>
<organism evidence="3 4">
    <name type="scientific">Amylocarpus encephaloides</name>
    <dbReference type="NCBI Taxonomy" id="45428"/>
    <lineage>
        <taxon>Eukaryota</taxon>
        <taxon>Fungi</taxon>
        <taxon>Dikarya</taxon>
        <taxon>Ascomycota</taxon>
        <taxon>Pezizomycotina</taxon>
        <taxon>Leotiomycetes</taxon>
        <taxon>Helotiales</taxon>
        <taxon>Helotiales incertae sedis</taxon>
        <taxon>Amylocarpus</taxon>
    </lineage>
</organism>
<sequence>MNIVPTSTTDEVVTITTLENTTICPKNQSSTAAPIPSYSPQGQHANNRSIAAPSTLAYPTPTESGVWSAGTVSFDSPAISSSTSLLTQTISTCIPTTIYSTIMAPQIASPPESSAPITTAYSVASVSSVSSQEWSISVATSSANSNFGISSDVTSPAATTPATSSSVEKPNFSYNGTSSVASSTGYMPYAPIASPSAPLQVSGARYVGVGNTLAILAFIFAVLV</sequence>
<feature type="region of interest" description="Disordered" evidence="1">
    <location>
        <begin position="26"/>
        <end position="46"/>
    </location>
</feature>
<gene>
    <name evidence="3" type="ORF">BJ875DRAFT_496452</name>
</gene>
<proteinExistence type="predicted"/>
<accession>A0A9P8C655</accession>
<dbReference type="AlphaFoldDB" id="A0A9P8C655"/>
<evidence type="ECO:0000256" key="2">
    <source>
        <dbReference type="SAM" id="Phobius"/>
    </source>
</evidence>
<dbReference type="EMBL" id="MU251489">
    <property type="protein sequence ID" value="KAG9233716.1"/>
    <property type="molecule type" value="Genomic_DNA"/>
</dbReference>
<dbReference type="Proteomes" id="UP000824998">
    <property type="component" value="Unassembled WGS sequence"/>
</dbReference>
<evidence type="ECO:0000256" key="1">
    <source>
        <dbReference type="SAM" id="MobiDB-lite"/>
    </source>
</evidence>
<keyword evidence="2" id="KW-0472">Membrane</keyword>
<keyword evidence="2" id="KW-0812">Transmembrane</keyword>
<keyword evidence="4" id="KW-1185">Reference proteome</keyword>
<comment type="caution">
    <text evidence="3">The sequence shown here is derived from an EMBL/GenBank/DDBJ whole genome shotgun (WGS) entry which is preliminary data.</text>
</comment>
<protein>
    <submittedName>
        <fullName evidence="3">Uncharacterized protein</fullName>
    </submittedName>
</protein>
<name>A0A9P8C655_9HELO</name>
<evidence type="ECO:0000313" key="3">
    <source>
        <dbReference type="EMBL" id="KAG9233716.1"/>
    </source>
</evidence>
<keyword evidence="2" id="KW-1133">Transmembrane helix</keyword>
<feature type="transmembrane region" description="Helical" evidence="2">
    <location>
        <begin position="203"/>
        <end position="223"/>
    </location>
</feature>
<evidence type="ECO:0000313" key="4">
    <source>
        <dbReference type="Proteomes" id="UP000824998"/>
    </source>
</evidence>